<name>A0A1I6UMF5_9BACL</name>
<protein>
    <submittedName>
        <fullName evidence="1">Uncharacterized protein</fullName>
    </submittedName>
</protein>
<proteinExistence type="predicted"/>
<accession>A0A1I6UMF5</accession>
<dbReference type="Proteomes" id="UP000198660">
    <property type="component" value="Unassembled WGS sequence"/>
</dbReference>
<evidence type="ECO:0000313" key="2">
    <source>
        <dbReference type="Proteomes" id="UP000198660"/>
    </source>
</evidence>
<dbReference type="AlphaFoldDB" id="A0A1I6UMF5"/>
<organism evidence="1 2">
    <name type="scientific">Marininema halotolerans</name>
    <dbReference type="NCBI Taxonomy" id="1155944"/>
    <lineage>
        <taxon>Bacteria</taxon>
        <taxon>Bacillati</taxon>
        <taxon>Bacillota</taxon>
        <taxon>Bacilli</taxon>
        <taxon>Bacillales</taxon>
        <taxon>Thermoactinomycetaceae</taxon>
        <taxon>Marininema</taxon>
    </lineage>
</organism>
<gene>
    <name evidence="1" type="ORF">SAMN05444972_11829</name>
</gene>
<dbReference type="OrthoDB" id="6311115at2"/>
<dbReference type="EMBL" id="FPAA01000018">
    <property type="protein sequence ID" value="SFT02632.1"/>
    <property type="molecule type" value="Genomic_DNA"/>
</dbReference>
<reference evidence="2" key="1">
    <citation type="submission" date="2016-10" db="EMBL/GenBank/DDBJ databases">
        <authorList>
            <person name="Varghese N."/>
            <person name="Submissions S."/>
        </authorList>
    </citation>
    <scope>NUCLEOTIDE SEQUENCE [LARGE SCALE GENOMIC DNA]</scope>
    <source>
        <strain evidence="2">DSM 45789</strain>
    </source>
</reference>
<evidence type="ECO:0000313" key="1">
    <source>
        <dbReference type="EMBL" id="SFT02632.1"/>
    </source>
</evidence>
<dbReference type="RefSeq" id="WP_091839642.1">
    <property type="nucleotide sequence ID" value="NZ_FPAA01000018.1"/>
</dbReference>
<sequence length="184" mass="22051">MESYLDIWIPDIQENKNFQEYLVNFGGDLYSKDPKEYKWTNEIHFEVRHLRELFIDSKRTIAKSVKEFLPVNYINYDWSYIHSIIDKNGCSSLHGGVQYPERDVAFARHILVMNNLIYRESDMYKQASLEILIPKLLRCFQKWVVVYHNVDKIGLRSFQANDERIAEELRETIKMDETSFVSWK</sequence>
<keyword evidence="2" id="KW-1185">Reference proteome</keyword>